<evidence type="ECO:0000256" key="7">
    <source>
        <dbReference type="SAM" id="MobiDB-lite"/>
    </source>
</evidence>
<feature type="transmembrane region" description="Helical" evidence="6">
    <location>
        <begin position="133"/>
        <end position="154"/>
    </location>
</feature>
<evidence type="ECO:0000313" key="11">
    <source>
        <dbReference type="Proteomes" id="UP000011087"/>
    </source>
</evidence>
<keyword evidence="5 6" id="KW-0472">Membrane</keyword>
<accession>L1IT55</accession>
<evidence type="ECO:0000313" key="10">
    <source>
        <dbReference type="EnsemblProtists" id="EKX39446"/>
    </source>
</evidence>
<dbReference type="PaxDb" id="55529-EKX39446"/>
<dbReference type="STRING" id="905079.L1IT55"/>
<dbReference type="EnsemblProtists" id="EKX39446">
    <property type="protein sequence ID" value="EKX39446"/>
    <property type="gene ID" value="GUITHDRAFT_164930"/>
</dbReference>
<dbReference type="EMBL" id="JH993039">
    <property type="protein sequence ID" value="EKX39446.1"/>
    <property type="molecule type" value="Genomic_DNA"/>
</dbReference>
<comment type="subcellular location">
    <subcellularLocation>
        <location evidence="1">Membrane</location>
        <topology evidence="1">Multi-pass membrane protein</topology>
    </subcellularLocation>
</comment>
<evidence type="ECO:0000256" key="2">
    <source>
        <dbReference type="ARBA" id="ARBA00006824"/>
    </source>
</evidence>
<dbReference type="PANTHER" id="PTHR11266">
    <property type="entry name" value="PEROXISOMAL MEMBRANE PROTEIN 2, PXMP2 MPV17"/>
    <property type="match status" value="1"/>
</dbReference>
<dbReference type="eggNOG" id="ENOG502SZ6A">
    <property type="taxonomic scope" value="Eukaryota"/>
</dbReference>
<feature type="transmembrane region" description="Helical" evidence="6">
    <location>
        <begin position="210"/>
        <end position="234"/>
    </location>
</feature>
<organism evidence="9">
    <name type="scientific">Guillardia theta (strain CCMP2712)</name>
    <name type="common">Cryptophyte</name>
    <dbReference type="NCBI Taxonomy" id="905079"/>
    <lineage>
        <taxon>Eukaryota</taxon>
        <taxon>Cryptophyceae</taxon>
        <taxon>Pyrenomonadales</taxon>
        <taxon>Geminigeraceae</taxon>
        <taxon>Guillardia</taxon>
    </lineage>
</organism>
<dbReference type="GO" id="GO:0005737">
    <property type="term" value="C:cytoplasm"/>
    <property type="evidence" value="ECO:0007669"/>
    <property type="project" value="TreeGrafter"/>
</dbReference>
<keyword evidence="4 6" id="KW-1133">Transmembrane helix</keyword>
<feature type="transmembrane region" description="Helical" evidence="6">
    <location>
        <begin position="166"/>
        <end position="190"/>
    </location>
</feature>
<name>L1IT55_GUITC</name>
<dbReference type="Pfam" id="PF04117">
    <property type="entry name" value="Mpv17_PMP22"/>
    <property type="match status" value="1"/>
</dbReference>
<dbReference type="Proteomes" id="UP000011087">
    <property type="component" value="Unassembled WGS sequence"/>
</dbReference>
<dbReference type="RefSeq" id="XP_005826426.1">
    <property type="nucleotide sequence ID" value="XM_005826369.1"/>
</dbReference>
<dbReference type="KEGG" id="gtt:GUITHDRAFT_164930"/>
<evidence type="ECO:0000256" key="1">
    <source>
        <dbReference type="ARBA" id="ARBA00004141"/>
    </source>
</evidence>
<feature type="chain" id="PRO_5008770475" evidence="8">
    <location>
        <begin position="26"/>
        <end position="328"/>
    </location>
</feature>
<keyword evidence="11" id="KW-1185">Reference proteome</keyword>
<evidence type="ECO:0000256" key="6">
    <source>
        <dbReference type="RuleBase" id="RU363053"/>
    </source>
</evidence>
<reference evidence="10" key="3">
    <citation type="submission" date="2016-03" db="UniProtKB">
        <authorList>
            <consortium name="EnsemblProtists"/>
        </authorList>
    </citation>
    <scope>IDENTIFICATION</scope>
</reference>
<evidence type="ECO:0000256" key="8">
    <source>
        <dbReference type="SAM" id="SignalP"/>
    </source>
</evidence>
<dbReference type="HOGENOM" id="CLU_848511_0_0_1"/>
<comment type="similarity">
    <text evidence="2 6">Belongs to the peroxisomal membrane protein PXMP2/4 family.</text>
</comment>
<proteinExistence type="inferred from homology"/>
<evidence type="ECO:0000256" key="4">
    <source>
        <dbReference type="ARBA" id="ARBA00022989"/>
    </source>
</evidence>
<feature type="transmembrane region" description="Helical" evidence="6">
    <location>
        <begin position="246"/>
        <end position="265"/>
    </location>
</feature>
<reference evidence="9 11" key="1">
    <citation type="journal article" date="2012" name="Nature">
        <title>Algal genomes reveal evolutionary mosaicism and the fate of nucleomorphs.</title>
        <authorList>
            <consortium name="DOE Joint Genome Institute"/>
            <person name="Curtis B.A."/>
            <person name="Tanifuji G."/>
            <person name="Burki F."/>
            <person name="Gruber A."/>
            <person name="Irimia M."/>
            <person name="Maruyama S."/>
            <person name="Arias M.C."/>
            <person name="Ball S.G."/>
            <person name="Gile G.H."/>
            <person name="Hirakawa Y."/>
            <person name="Hopkins J.F."/>
            <person name="Kuo A."/>
            <person name="Rensing S.A."/>
            <person name="Schmutz J."/>
            <person name="Symeonidi A."/>
            <person name="Elias M."/>
            <person name="Eveleigh R.J."/>
            <person name="Herman E.K."/>
            <person name="Klute M.J."/>
            <person name="Nakayama T."/>
            <person name="Obornik M."/>
            <person name="Reyes-Prieto A."/>
            <person name="Armbrust E.V."/>
            <person name="Aves S.J."/>
            <person name="Beiko R.G."/>
            <person name="Coutinho P."/>
            <person name="Dacks J.B."/>
            <person name="Durnford D.G."/>
            <person name="Fast N.M."/>
            <person name="Green B.R."/>
            <person name="Grisdale C.J."/>
            <person name="Hempel F."/>
            <person name="Henrissat B."/>
            <person name="Hoppner M.P."/>
            <person name="Ishida K."/>
            <person name="Kim E."/>
            <person name="Koreny L."/>
            <person name="Kroth P.G."/>
            <person name="Liu Y."/>
            <person name="Malik S.B."/>
            <person name="Maier U.G."/>
            <person name="McRose D."/>
            <person name="Mock T."/>
            <person name="Neilson J.A."/>
            <person name="Onodera N.T."/>
            <person name="Poole A.M."/>
            <person name="Pritham E.J."/>
            <person name="Richards T.A."/>
            <person name="Rocap G."/>
            <person name="Roy S.W."/>
            <person name="Sarai C."/>
            <person name="Schaack S."/>
            <person name="Shirato S."/>
            <person name="Slamovits C.H."/>
            <person name="Spencer D.F."/>
            <person name="Suzuki S."/>
            <person name="Worden A.Z."/>
            <person name="Zauner S."/>
            <person name="Barry K."/>
            <person name="Bell C."/>
            <person name="Bharti A.K."/>
            <person name="Crow J.A."/>
            <person name="Grimwood J."/>
            <person name="Kramer R."/>
            <person name="Lindquist E."/>
            <person name="Lucas S."/>
            <person name="Salamov A."/>
            <person name="McFadden G.I."/>
            <person name="Lane C.E."/>
            <person name="Keeling P.J."/>
            <person name="Gray M.W."/>
            <person name="Grigoriev I.V."/>
            <person name="Archibald J.M."/>
        </authorList>
    </citation>
    <scope>NUCLEOTIDE SEQUENCE</scope>
    <source>
        <strain evidence="9 11">CCMP2712</strain>
    </source>
</reference>
<keyword evidence="3 6" id="KW-0812">Transmembrane</keyword>
<keyword evidence="8" id="KW-0732">Signal</keyword>
<reference evidence="11" key="2">
    <citation type="submission" date="2012-11" db="EMBL/GenBank/DDBJ databases">
        <authorList>
            <person name="Kuo A."/>
            <person name="Curtis B.A."/>
            <person name="Tanifuji G."/>
            <person name="Burki F."/>
            <person name="Gruber A."/>
            <person name="Irimia M."/>
            <person name="Maruyama S."/>
            <person name="Arias M.C."/>
            <person name="Ball S.G."/>
            <person name="Gile G.H."/>
            <person name="Hirakawa Y."/>
            <person name="Hopkins J.F."/>
            <person name="Rensing S.A."/>
            <person name="Schmutz J."/>
            <person name="Symeonidi A."/>
            <person name="Elias M."/>
            <person name="Eveleigh R.J."/>
            <person name="Herman E.K."/>
            <person name="Klute M.J."/>
            <person name="Nakayama T."/>
            <person name="Obornik M."/>
            <person name="Reyes-Prieto A."/>
            <person name="Armbrust E.V."/>
            <person name="Aves S.J."/>
            <person name="Beiko R.G."/>
            <person name="Coutinho P."/>
            <person name="Dacks J.B."/>
            <person name="Durnford D.G."/>
            <person name="Fast N.M."/>
            <person name="Green B.R."/>
            <person name="Grisdale C."/>
            <person name="Hempe F."/>
            <person name="Henrissat B."/>
            <person name="Hoppner M.P."/>
            <person name="Ishida K.-I."/>
            <person name="Kim E."/>
            <person name="Koreny L."/>
            <person name="Kroth P.G."/>
            <person name="Liu Y."/>
            <person name="Malik S.-B."/>
            <person name="Maier U.G."/>
            <person name="McRose D."/>
            <person name="Mock T."/>
            <person name="Neilson J.A."/>
            <person name="Onodera N.T."/>
            <person name="Poole A.M."/>
            <person name="Pritham E.J."/>
            <person name="Richards T.A."/>
            <person name="Rocap G."/>
            <person name="Roy S.W."/>
            <person name="Sarai C."/>
            <person name="Schaack S."/>
            <person name="Shirato S."/>
            <person name="Slamovits C.H."/>
            <person name="Spencer D.F."/>
            <person name="Suzuki S."/>
            <person name="Worden A.Z."/>
            <person name="Zauner S."/>
            <person name="Barry K."/>
            <person name="Bell C."/>
            <person name="Bharti A.K."/>
            <person name="Crow J.A."/>
            <person name="Grimwood J."/>
            <person name="Kramer R."/>
            <person name="Lindquist E."/>
            <person name="Lucas S."/>
            <person name="Salamov A."/>
            <person name="McFadden G.I."/>
            <person name="Lane C.E."/>
            <person name="Keeling P.J."/>
            <person name="Gray M.W."/>
            <person name="Grigoriev I.V."/>
            <person name="Archibald J.M."/>
        </authorList>
    </citation>
    <scope>NUCLEOTIDE SEQUENCE</scope>
    <source>
        <strain evidence="11">CCMP2712</strain>
    </source>
</reference>
<evidence type="ECO:0000313" key="9">
    <source>
        <dbReference type="EMBL" id="EKX39446.1"/>
    </source>
</evidence>
<gene>
    <name evidence="9" type="ORF">GUITHDRAFT_164930</name>
</gene>
<dbReference type="InterPro" id="IPR007248">
    <property type="entry name" value="Mpv17_PMP22"/>
</dbReference>
<dbReference type="GO" id="GO:0016020">
    <property type="term" value="C:membrane"/>
    <property type="evidence" value="ECO:0007669"/>
    <property type="project" value="UniProtKB-SubCell"/>
</dbReference>
<feature type="region of interest" description="Disordered" evidence="7">
    <location>
        <begin position="301"/>
        <end position="328"/>
    </location>
</feature>
<evidence type="ECO:0000256" key="3">
    <source>
        <dbReference type="ARBA" id="ARBA00022692"/>
    </source>
</evidence>
<protein>
    <submittedName>
        <fullName evidence="9 10">Uncharacterized protein</fullName>
    </submittedName>
</protein>
<dbReference type="OrthoDB" id="10267969at2759"/>
<feature type="signal peptide" evidence="8">
    <location>
        <begin position="1"/>
        <end position="25"/>
    </location>
</feature>
<sequence>MPSSSTSERVLVSLILIGFLPQVYSFSSSFCAKQPNLRIPHGVCNVYNMKVALQTPSLRRSQMQLNLFGRNPTQFTSLVQLSLAAPFVILRLYQHYLGLYPQVMDAMTGMVLYLLGKVTSDAFNHRPWAKKRIYARWATMGLLDGYMTHAWYWFIEAAAPAHLPLLKVTGMILTSSLVYTPLYCLGFLLVMGILEGKSLQSIQEKVQKNLLQLTTVTVKTWAPLNVILFGLIPLQSRVCFSMICHYVYLIGLAMWESGILTAFILRMKNSLSHFRKASQPLPASSMAGSSLMPATAMSPVDDSLDLSSHGLASAPRPEDLSHSNTPHA</sequence>
<evidence type="ECO:0000256" key="5">
    <source>
        <dbReference type="ARBA" id="ARBA00023136"/>
    </source>
</evidence>
<dbReference type="AlphaFoldDB" id="L1IT55"/>
<dbReference type="GeneID" id="17296255"/>